<gene>
    <name evidence="2" type="ORF">GH815_13010</name>
</gene>
<accession>A0A844BK01</accession>
<dbReference type="SUPFAM" id="SSF52540">
    <property type="entry name" value="P-loop containing nucleoside triphosphate hydrolases"/>
    <property type="match status" value="1"/>
</dbReference>
<name>A0A844BK01_9RHOB</name>
<dbReference type="Proteomes" id="UP000466730">
    <property type="component" value="Unassembled WGS sequence"/>
</dbReference>
<dbReference type="RefSeq" id="WP_153749202.1">
    <property type="nucleotide sequence ID" value="NZ_BAAADI010000005.1"/>
</dbReference>
<evidence type="ECO:0000313" key="2">
    <source>
        <dbReference type="EMBL" id="MRH21915.1"/>
    </source>
</evidence>
<keyword evidence="3" id="KW-1185">Reference proteome</keyword>
<dbReference type="AlphaFoldDB" id="A0A844BK01"/>
<comment type="caution">
    <text evidence="2">The sequence shown here is derived from an EMBL/GenBank/DDBJ whole genome shotgun (WGS) entry which is preliminary data.</text>
</comment>
<protein>
    <recommendedName>
        <fullName evidence="4">Large ATP-binding protein</fullName>
    </recommendedName>
</protein>
<dbReference type="OrthoDB" id="4773646at2"/>
<dbReference type="EMBL" id="WJPO01000021">
    <property type="protein sequence ID" value="MRH21915.1"/>
    <property type="molecule type" value="Genomic_DNA"/>
</dbReference>
<organism evidence="2 3">
    <name type="scientific">Rhodovulum strictum</name>
    <dbReference type="NCBI Taxonomy" id="58314"/>
    <lineage>
        <taxon>Bacteria</taxon>
        <taxon>Pseudomonadati</taxon>
        <taxon>Pseudomonadota</taxon>
        <taxon>Alphaproteobacteria</taxon>
        <taxon>Rhodobacterales</taxon>
        <taxon>Paracoccaceae</taxon>
        <taxon>Rhodovulum</taxon>
    </lineage>
</organism>
<evidence type="ECO:0000256" key="1">
    <source>
        <dbReference type="SAM" id="Coils"/>
    </source>
</evidence>
<dbReference type="Gene3D" id="3.40.50.300">
    <property type="entry name" value="P-loop containing nucleotide triphosphate hydrolases"/>
    <property type="match status" value="2"/>
</dbReference>
<feature type="coiled-coil region" evidence="1">
    <location>
        <begin position="235"/>
        <end position="265"/>
    </location>
</feature>
<evidence type="ECO:0008006" key="4">
    <source>
        <dbReference type="Google" id="ProtNLM"/>
    </source>
</evidence>
<reference evidence="2 3" key="1">
    <citation type="submission" date="2019-11" db="EMBL/GenBank/DDBJ databases">
        <title>Draft Whole-Genome sequence of the marine photosynthetic bacterium Rhodovulum strictum DSM 11289.</title>
        <authorList>
            <person name="Kyndt J.A."/>
            <person name="Meyer T.E."/>
        </authorList>
    </citation>
    <scope>NUCLEOTIDE SEQUENCE [LARGE SCALE GENOMIC DNA]</scope>
    <source>
        <strain evidence="2 3">DSM 11289</strain>
    </source>
</reference>
<sequence>MSGSWLEAIAEEAGVRPVQAELALRKRGIVADRPLRPARTLTIRRIAFKGEKRGTAQGAIDFDWSELTAGVWAVTSERNLRGKSTVLEILLWALRGRPKGLQDDVRRWLSWVCVEFDVDDQRYVVEFAVDERAPHGNLVRRRVSGETDELDSFISDEGFEATMSRFMMNTLDLDPITAMQGKEDERQVVEHGWAALSGGLYFGGDHKQLLGDVQMAGLPARMLQMYIGIPWATTVMQAGTVKRELEQEAEKASKAAKAAAREEETARARIDGELQAAKKILDSFAQVTGTATELERLAGEVARLSPIALDLAQRFARAGTEATELERLAAADERAVRDLRENIVATQFFNGLQPVCCPRCEARVSSERLKRESADLSCSLCAEEIPIDAMEGASDGLEAIEQRFAAAKAAADRARAYAKTLGDKSKVSSDELEKARQELSTAAASATFEERRKAELDVARLEGALKERQAPATSPIIPPDLALVSAAHAEADKAYKAGRGDILERLNTEILSLGKQLGVQMLEEVKLNTNASLLLTKGGVPTSFSKVTAGERLRLRIATAVALLRVGKERGLGRHPGLLIVDSPAAEEVSPDDLAAVLSELQAISRETAGLQIIIGSANARAIIDQLGEQWCRSTTGDDYLW</sequence>
<dbReference type="InterPro" id="IPR027417">
    <property type="entry name" value="P-loop_NTPase"/>
</dbReference>
<evidence type="ECO:0000313" key="3">
    <source>
        <dbReference type="Proteomes" id="UP000466730"/>
    </source>
</evidence>
<proteinExistence type="predicted"/>
<keyword evidence="1" id="KW-0175">Coiled coil</keyword>